<organism evidence="1">
    <name type="scientific">Rhizophora mucronata</name>
    <name type="common">Asiatic mangrove</name>
    <dbReference type="NCBI Taxonomy" id="61149"/>
    <lineage>
        <taxon>Eukaryota</taxon>
        <taxon>Viridiplantae</taxon>
        <taxon>Streptophyta</taxon>
        <taxon>Embryophyta</taxon>
        <taxon>Tracheophyta</taxon>
        <taxon>Spermatophyta</taxon>
        <taxon>Magnoliopsida</taxon>
        <taxon>eudicotyledons</taxon>
        <taxon>Gunneridae</taxon>
        <taxon>Pentapetalae</taxon>
        <taxon>rosids</taxon>
        <taxon>fabids</taxon>
        <taxon>Malpighiales</taxon>
        <taxon>Rhizophoraceae</taxon>
        <taxon>Rhizophora</taxon>
    </lineage>
</organism>
<proteinExistence type="predicted"/>
<reference evidence="1" key="1">
    <citation type="submission" date="2018-02" db="EMBL/GenBank/DDBJ databases">
        <title>Rhizophora mucronata_Transcriptome.</title>
        <authorList>
            <person name="Meera S.P."/>
            <person name="Sreeshan A."/>
            <person name="Augustine A."/>
        </authorList>
    </citation>
    <scope>NUCLEOTIDE SEQUENCE</scope>
    <source>
        <tissue evidence="1">Leaf</tissue>
    </source>
</reference>
<protein>
    <submittedName>
        <fullName evidence="1">Uncharacterized protein</fullName>
    </submittedName>
</protein>
<sequence>MVHMSAKL</sequence>
<accession>A0A2P2LBX0</accession>
<evidence type="ECO:0000313" key="1">
    <source>
        <dbReference type="EMBL" id="MBX15473.1"/>
    </source>
</evidence>
<dbReference type="EMBL" id="GGEC01034989">
    <property type="protein sequence ID" value="MBX15473.1"/>
    <property type="molecule type" value="Transcribed_RNA"/>
</dbReference>
<name>A0A2P2LBX0_RHIMU</name>